<name>A0ACB6Z4C5_THEGA</name>
<keyword evidence="2" id="KW-1185">Reference proteome</keyword>
<gene>
    <name evidence="1" type="ORF">BDM02DRAFT_1055091</name>
</gene>
<comment type="caution">
    <text evidence="1">The sequence shown here is derived from an EMBL/GenBank/DDBJ whole genome shotgun (WGS) entry which is preliminary data.</text>
</comment>
<reference evidence="1" key="2">
    <citation type="journal article" date="2020" name="Nat. Commun.">
        <title>Large-scale genome sequencing of mycorrhizal fungi provides insights into the early evolution of symbiotic traits.</title>
        <authorList>
            <person name="Miyauchi S."/>
            <person name="Kiss E."/>
            <person name="Kuo A."/>
            <person name="Drula E."/>
            <person name="Kohler A."/>
            <person name="Sanchez-Garcia M."/>
            <person name="Morin E."/>
            <person name="Andreopoulos B."/>
            <person name="Barry K.W."/>
            <person name="Bonito G."/>
            <person name="Buee M."/>
            <person name="Carver A."/>
            <person name="Chen C."/>
            <person name="Cichocki N."/>
            <person name="Clum A."/>
            <person name="Culley D."/>
            <person name="Crous P.W."/>
            <person name="Fauchery L."/>
            <person name="Girlanda M."/>
            <person name="Hayes R.D."/>
            <person name="Keri Z."/>
            <person name="LaButti K."/>
            <person name="Lipzen A."/>
            <person name="Lombard V."/>
            <person name="Magnuson J."/>
            <person name="Maillard F."/>
            <person name="Murat C."/>
            <person name="Nolan M."/>
            <person name="Ohm R.A."/>
            <person name="Pangilinan J."/>
            <person name="Pereira M.F."/>
            <person name="Perotto S."/>
            <person name="Peter M."/>
            <person name="Pfister S."/>
            <person name="Riley R."/>
            <person name="Sitrit Y."/>
            <person name="Stielow J.B."/>
            <person name="Szollosi G."/>
            <person name="Zifcakova L."/>
            <person name="Stursova M."/>
            <person name="Spatafora J.W."/>
            <person name="Tedersoo L."/>
            <person name="Vaario L.M."/>
            <person name="Yamada A."/>
            <person name="Yan M."/>
            <person name="Wang P."/>
            <person name="Xu J."/>
            <person name="Bruns T."/>
            <person name="Baldrian P."/>
            <person name="Vilgalys R."/>
            <person name="Dunand C."/>
            <person name="Henrissat B."/>
            <person name="Grigoriev I.V."/>
            <person name="Hibbett D."/>
            <person name="Nagy L.G."/>
            <person name="Martin F.M."/>
        </authorList>
    </citation>
    <scope>NUCLEOTIDE SEQUENCE</scope>
    <source>
        <strain evidence="1">P2</strain>
    </source>
</reference>
<organism evidence="1 2">
    <name type="scientific">Thelephora ganbajun</name>
    <name type="common">Ganba fungus</name>
    <dbReference type="NCBI Taxonomy" id="370292"/>
    <lineage>
        <taxon>Eukaryota</taxon>
        <taxon>Fungi</taxon>
        <taxon>Dikarya</taxon>
        <taxon>Basidiomycota</taxon>
        <taxon>Agaricomycotina</taxon>
        <taxon>Agaricomycetes</taxon>
        <taxon>Thelephorales</taxon>
        <taxon>Thelephoraceae</taxon>
        <taxon>Thelephora</taxon>
    </lineage>
</organism>
<evidence type="ECO:0000313" key="1">
    <source>
        <dbReference type="EMBL" id="KAF9644223.1"/>
    </source>
</evidence>
<proteinExistence type="predicted"/>
<dbReference type="EMBL" id="MU118152">
    <property type="protein sequence ID" value="KAF9644223.1"/>
    <property type="molecule type" value="Genomic_DNA"/>
</dbReference>
<protein>
    <submittedName>
        <fullName evidence="1">Uncharacterized protein</fullName>
    </submittedName>
</protein>
<reference evidence="1" key="1">
    <citation type="submission" date="2019-10" db="EMBL/GenBank/DDBJ databases">
        <authorList>
            <consortium name="DOE Joint Genome Institute"/>
            <person name="Kuo A."/>
            <person name="Miyauchi S."/>
            <person name="Kiss E."/>
            <person name="Drula E."/>
            <person name="Kohler A."/>
            <person name="Sanchez-Garcia M."/>
            <person name="Andreopoulos B."/>
            <person name="Barry K.W."/>
            <person name="Bonito G."/>
            <person name="Buee M."/>
            <person name="Carver A."/>
            <person name="Chen C."/>
            <person name="Cichocki N."/>
            <person name="Clum A."/>
            <person name="Culley D."/>
            <person name="Crous P.W."/>
            <person name="Fauchery L."/>
            <person name="Girlanda M."/>
            <person name="Hayes R."/>
            <person name="Keri Z."/>
            <person name="Labutti K."/>
            <person name="Lipzen A."/>
            <person name="Lombard V."/>
            <person name="Magnuson J."/>
            <person name="Maillard F."/>
            <person name="Morin E."/>
            <person name="Murat C."/>
            <person name="Nolan M."/>
            <person name="Ohm R."/>
            <person name="Pangilinan J."/>
            <person name="Pereira M."/>
            <person name="Perotto S."/>
            <person name="Peter M."/>
            <person name="Riley R."/>
            <person name="Sitrit Y."/>
            <person name="Stielow B."/>
            <person name="Szollosi G."/>
            <person name="Zifcakova L."/>
            <person name="Stursova M."/>
            <person name="Spatafora J.W."/>
            <person name="Tedersoo L."/>
            <person name="Vaario L.-M."/>
            <person name="Yamada A."/>
            <person name="Yan M."/>
            <person name="Wang P."/>
            <person name="Xu J."/>
            <person name="Bruns T."/>
            <person name="Baldrian P."/>
            <person name="Vilgalys R."/>
            <person name="Henrissat B."/>
            <person name="Grigoriev I.V."/>
            <person name="Hibbett D."/>
            <person name="Nagy L.G."/>
            <person name="Martin F.M."/>
        </authorList>
    </citation>
    <scope>NUCLEOTIDE SEQUENCE</scope>
    <source>
        <strain evidence="1">P2</strain>
    </source>
</reference>
<evidence type="ECO:0000313" key="2">
    <source>
        <dbReference type="Proteomes" id="UP000886501"/>
    </source>
</evidence>
<sequence>MMVMPYGSTSFRSREWYLMIWNPITSRQPAPTSDYTCINIGDVGFIRRGRFHLMFSAGSPLGQRQLGEDVPITFEQLNVGPLVSDEPRLSGCLRTPTVRPIGADLVDATFTPLSLEHNINFLFDLTGDRGAALVTRYSTYRKDCLLETAFETYTKCHYESWVAFARDKLYGNDIELVLVSGVDMTRDFAMVAYSNEGTLGPNPATTFPMFASASASFRGTWRARCLPHTNHGPQQRSPPPSEHTIYSRPSQLGNAGGSTNEFNQCVFIRYYTMRSRKRWAMFFQTELMRASAGPHDLGSGDNGGDAYPELTVQYGAEPTASGDEDLGGEWGPIDDGTDSDPDIVIQNAPYEEEHDSWYAIADHVFQNSNATSVLMHHRDLVEIRVIADLDGISSILARERPRIAVDEDGGQLTL</sequence>
<dbReference type="Proteomes" id="UP000886501">
    <property type="component" value="Unassembled WGS sequence"/>
</dbReference>
<accession>A0ACB6Z4C5</accession>